<evidence type="ECO:0000313" key="1">
    <source>
        <dbReference type="EMBL" id="GMN66041.1"/>
    </source>
</evidence>
<keyword evidence="2" id="KW-1185">Reference proteome</keyword>
<evidence type="ECO:0000313" key="2">
    <source>
        <dbReference type="Proteomes" id="UP001187192"/>
    </source>
</evidence>
<reference evidence="1" key="1">
    <citation type="submission" date="2023-07" db="EMBL/GenBank/DDBJ databases">
        <title>draft genome sequence of fig (Ficus carica).</title>
        <authorList>
            <person name="Takahashi T."/>
            <person name="Nishimura K."/>
        </authorList>
    </citation>
    <scope>NUCLEOTIDE SEQUENCE</scope>
</reference>
<name>A0AA88E1N9_FICCA</name>
<gene>
    <name evidence="1" type="ORF">TIFTF001_035109</name>
</gene>
<proteinExistence type="predicted"/>
<dbReference type="AlphaFoldDB" id="A0AA88E1N9"/>
<accession>A0AA88E1N9</accession>
<comment type="caution">
    <text evidence="1">The sequence shown here is derived from an EMBL/GenBank/DDBJ whole genome shotgun (WGS) entry which is preliminary data.</text>
</comment>
<sequence>MAGSNFHLGWILSELAGISHVWAPHDTDECEGACTRSTSTKELA</sequence>
<protein>
    <submittedName>
        <fullName evidence="1">Uncharacterized protein</fullName>
    </submittedName>
</protein>
<organism evidence="1 2">
    <name type="scientific">Ficus carica</name>
    <name type="common">Common fig</name>
    <dbReference type="NCBI Taxonomy" id="3494"/>
    <lineage>
        <taxon>Eukaryota</taxon>
        <taxon>Viridiplantae</taxon>
        <taxon>Streptophyta</taxon>
        <taxon>Embryophyta</taxon>
        <taxon>Tracheophyta</taxon>
        <taxon>Spermatophyta</taxon>
        <taxon>Magnoliopsida</taxon>
        <taxon>eudicotyledons</taxon>
        <taxon>Gunneridae</taxon>
        <taxon>Pentapetalae</taxon>
        <taxon>rosids</taxon>
        <taxon>fabids</taxon>
        <taxon>Rosales</taxon>
        <taxon>Moraceae</taxon>
        <taxon>Ficeae</taxon>
        <taxon>Ficus</taxon>
    </lineage>
</organism>
<dbReference type="EMBL" id="BTGU01000281">
    <property type="protein sequence ID" value="GMN66041.1"/>
    <property type="molecule type" value="Genomic_DNA"/>
</dbReference>
<dbReference type="Proteomes" id="UP001187192">
    <property type="component" value="Unassembled WGS sequence"/>
</dbReference>